<protein>
    <submittedName>
        <fullName evidence="2">Uncharacterized protein</fullName>
    </submittedName>
</protein>
<reference evidence="2" key="1">
    <citation type="submission" date="2020-11" db="EMBL/GenBank/DDBJ databases">
        <authorList>
            <person name="Tran Van P."/>
        </authorList>
    </citation>
    <scope>NUCLEOTIDE SEQUENCE</scope>
</reference>
<keyword evidence="3" id="KW-1185">Reference proteome</keyword>
<dbReference type="Proteomes" id="UP000728032">
    <property type="component" value="Unassembled WGS sequence"/>
</dbReference>
<accession>A0A7R9MHY1</accession>
<dbReference type="EMBL" id="CAJPVJ010020655">
    <property type="protein sequence ID" value="CAG2177713.1"/>
    <property type="molecule type" value="Genomic_DNA"/>
</dbReference>
<keyword evidence="1" id="KW-0175">Coiled coil</keyword>
<gene>
    <name evidence="2" type="ORF">ONB1V03_LOCUS17141</name>
</gene>
<dbReference type="AlphaFoldDB" id="A0A7R9MHY1"/>
<evidence type="ECO:0000256" key="1">
    <source>
        <dbReference type="SAM" id="Coils"/>
    </source>
</evidence>
<evidence type="ECO:0000313" key="2">
    <source>
        <dbReference type="EMBL" id="CAD7660575.1"/>
    </source>
</evidence>
<organism evidence="2">
    <name type="scientific">Oppiella nova</name>
    <dbReference type="NCBI Taxonomy" id="334625"/>
    <lineage>
        <taxon>Eukaryota</taxon>
        <taxon>Metazoa</taxon>
        <taxon>Ecdysozoa</taxon>
        <taxon>Arthropoda</taxon>
        <taxon>Chelicerata</taxon>
        <taxon>Arachnida</taxon>
        <taxon>Acari</taxon>
        <taxon>Acariformes</taxon>
        <taxon>Sarcoptiformes</taxon>
        <taxon>Oribatida</taxon>
        <taxon>Brachypylina</taxon>
        <taxon>Oppioidea</taxon>
        <taxon>Oppiidae</taxon>
        <taxon>Oppiella</taxon>
    </lineage>
</organism>
<dbReference type="OrthoDB" id="2286360at2759"/>
<proteinExistence type="predicted"/>
<dbReference type="EMBL" id="OC935480">
    <property type="protein sequence ID" value="CAD7660575.1"/>
    <property type="molecule type" value="Genomic_DNA"/>
</dbReference>
<sequence length="147" mass="17182">LKNLSLNLLEKNQEIEGMKIQFNSIKARYDTEMQSLRQQMESYKSDEQILNNELNELRKVKFNFQSRLTELRVALKNSCEQNQKLRQQLTACQVIYQESDINEELVAKLLDQSVDTTNEAKPLVNLQACVDSLKQEMELLQKQISDN</sequence>
<evidence type="ECO:0000313" key="3">
    <source>
        <dbReference type="Proteomes" id="UP000728032"/>
    </source>
</evidence>
<feature type="coiled-coil region" evidence="1">
    <location>
        <begin position="1"/>
        <end position="88"/>
    </location>
</feature>
<feature type="non-terminal residue" evidence="2">
    <location>
        <position position="147"/>
    </location>
</feature>
<name>A0A7R9MHY1_9ACAR</name>